<dbReference type="PANTHER" id="PTHR36142:SF2">
    <property type="entry name" value="METALLO-HYDROLASE_OXIDOREDUCTASE SUPERFAMILY PROTEIN"/>
    <property type="match status" value="1"/>
</dbReference>
<dbReference type="STRING" id="554055.A0A2P6VQC5"/>
<gene>
    <name evidence="1" type="primary">g104</name>
    <name evidence="1" type="ORF">C2E20_0104</name>
</gene>
<keyword evidence="1" id="KW-0378">Hydrolase</keyword>
<evidence type="ECO:0000313" key="1">
    <source>
        <dbReference type="EMBL" id="PSC76298.1"/>
    </source>
</evidence>
<evidence type="ECO:0000313" key="2">
    <source>
        <dbReference type="Proteomes" id="UP000239649"/>
    </source>
</evidence>
<accession>A0A2P6VQC5</accession>
<dbReference type="OrthoDB" id="332863at2759"/>
<dbReference type="Proteomes" id="UP000239649">
    <property type="component" value="Unassembled WGS sequence"/>
</dbReference>
<comment type="caution">
    <text evidence="1">The sequence shown here is derived from an EMBL/GenBank/DDBJ whole genome shotgun (WGS) entry which is preliminary data.</text>
</comment>
<dbReference type="EMBL" id="LHPF02000001">
    <property type="protein sequence ID" value="PSC76298.1"/>
    <property type="molecule type" value="Genomic_DNA"/>
</dbReference>
<reference evidence="1 2" key="1">
    <citation type="journal article" date="2018" name="Plant J.">
        <title>Genome sequences of Chlorella sorokiniana UTEX 1602 and Micractinium conductrix SAG 241.80: implications to maltose excretion by a green alga.</title>
        <authorList>
            <person name="Arriola M.B."/>
            <person name="Velmurugan N."/>
            <person name="Zhang Y."/>
            <person name="Plunkett M.H."/>
            <person name="Hondzo H."/>
            <person name="Barney B.M."/>
        </authorList>
    </citation>
    <scope>NUCLEOTIDE SEQUENCE [LARGE SCALE GENOMIC DNA]</scope>
    <source>
        <strain evidence="1 2">SAG 241.80</strain>
    </source>
</reference>
<sequence length="346" mass="36247">MATLSVCVAGERLAAPAPHGTTLHYCNAATRRPVWKRQQLTRIAHSRRSGACVPHAAAAEAQTAAPAAPPASTTAALTYTSFEGNSFRVQFRRTAINVLVDPWLVGKLTFGGLDFVYAGSKRAARPEAIGSIDQLAAQTDVIVLSQGIDDHAHRPTLQALPKTIPVVASAAGAAVSRSLGFRTIYTLRPGQSLALLGGALTVRATEGALVGPPWSQREIGVVLQENLSGGERGASLYYEPHADYIAESVASVAPVDVVVSPPCNQILMGYPLVKGASDTPALLRLLRPRVYIPLNNAEFDQSGPLADMLVEEGSAAQMQAALAADPQLAGVRVCVPAAAQPMPVDL</sequence>
<dbReference type="Pfam" id="PF13483">
    <property type="entry name" value="Lactamase_B_3"/>
    <property type="match status" value="1"/>
</dbReference>
<proteinExistence type="predicted"/>
<dbReference type="GO" id="GO:0016787">
    <property type="term" value="F:hydrolase activity"/>
    <property type="evidence" value="ECO:0007669"/>
    <property type="project" value="UniProtKB-KW"/>
</dbReference>
<protein>
    <submittedName>
        <fullName evidence="1">Zn-dependent hydrolase</fullName>
    </submittedName>
</protein>
<name>A0A2P6VQC5_9CHLO</name>
<keyword evidence="2" id="KW-1185">Reference proteome</keyword>
<organism evidence="1 2">
    <name type="scientific">Micractinium conductrix</name>
    <dbReference type="NCBI Taxonomy" id="554055"/>
    <lineage>
        <taxon>Eukaryota</taxon>
        <taxon>Viridiplantae</taxon>
        <taxon>Chlorophyta</taxon>
        <taxon>core chlorophytes</taxon>
        <taxon>Trebouxiophyceae</taxon>
        <taxon>Chlorellales</taxon>
        <taxon>Chlorellaceae</taxon>
        <taxon>Chlorella clade</taxon>
        <taxon>Micractinium</taxon>
    </lineage>
</organism>
<dbReference type="InterPro" id="IPR036866">
    <property type="entry name" value="RibonucZ/Hydroxyglut_hydro"/>
</dbReference>
<dbReference type="Gene3D" id="3.60.15.10">
    <property type="entry name" value="Ribonuclease Z/Hydroxyacylglutathione hydrolase-like"/>
    <property type="match status" value="1"/>
</dbReference>
<dbReference type="AlphaFoldDB" id="A0A2P6VQC5"/>
<dbReference type="PANTHER" id="PTHR36142">
    <property type="entry name" value="METALLO-HYDROLASE/OXIDOREDUCTASE SUPERFAMILY PROTEIN"/>
    <property type="match status" value="1"/>
</dbReference>